<dbReference type="InterPro" id="IPR000073">
    <property type="entry name" value="AB_hydrolase_1"/>
</dbReference>
<dbReference type="Proteomes" id="UP000321261">
    <property type="component" value="Unassembled WGS sequence"/>
</dbReference>
<evidence type="ECO:0000313" key="2">
    <source>
        <dbReference type="EMBL" id="TWF75445.1"/>
    </source>
</evidence>
<sequence length="257" mass="27356">MTGSVVPVAGRPTWYAEYGEGDPLVYLHGGFSSSREFAPVREAYAARFHVFTPDRRGHGHTPDVPGSFTYELYAGDAVAFLEEVVGGPAHLVGYSDGAITALLVGLARPDLVRRMVLISGQFHQSGLLPAFFHGPDAVAELQASPLGAWYAEESPDGAEHFPVVAAKIIESALTGPTLVAEQLAGVPARTLVMSGDDDAVTLEHTIEMYRSLPDAELAVVPGTSHVLCMEKPDLVTQLVLGFLTTDPVPTIAPIRRA</sequence>
<comment type="caution">
    <text evidence="2">The sequence shown here is derived from an EMBL/GenBank/DDBJ whole genome shotgun (WGS) entry which is preliminary data.</text>
</comment>
<proteinExistence type="predicted"/>
<reference evidence="2 3" key="1">
    <citation type="submission" date="2019-06" db="EMBL/GenBank/DDBJ databases">
        <title>Sequencing the genomes of 1000 actinobacteria strains.</title>
        <authorList>
            <person name="Klenk H.-P."/>
        </authorList>
    </citation>
    <scope>NUCLEOTIDE SEQUENCE [LARGE SCALE GENOMIC DNA]</scope>
    <source>
        <strain evidence="2 3">DSM 45671</strain>
    </source>
</reference>
<evidence type="ECO:0000313" key="3">
    <source>
        <dbReference type="Proteomes" id="UP000321261"/>
    </source>
</evidence>
<gene>
    <name evidence="2" type="ORF">FHX44_111329</name>
</gene>
<dbReference type="Gene3D" id="3.40.50.1820">
    <property type="entry name" value="alpha/beta hydrolase"/>
    <property type="match status" value="1"/>
</dbReference>
<dbReference type="PANTHER" id="PTHR43194:SF2">
    <property type="entry name" value="PEROXISOMAL MEMBRANE PROTEIN LPX1"/>
    <property type="match status" value="1"/>
</dbReference>
<feature type="domain" description="AB hydrolase-1" evidence="1">
    <location>
        <begin position="24"/>
        <end position="235"/>
    </location>
</feature>
<evidence type="ECO:0000259" key="1">
    <source>
        <dbReference type="Pfam" id="PF12697"/>
    </source>
</evidence>
<dbReference type="GO" id="GO:0003824">
    <property type="term" value="F:catalytic activity"/>
    <property type="evidence" value="ECO:0007669"/>
    <property type="project" value="UniProtKB-ARBA"/>
</dbReference>
<dbReference type="OrthoDB" id="63519at2"/>
<organism evidence="2 3">
    <name type="scientific">Pseudonocardia hierapolitana</name>
    <dbReference type="NCBI Taxonomy" id="1128676"/>
    <lineage>
        <taxon>Bacteria</taxon>
        <taxon>Bacillati</taxon>
        <taxon>Actinomycetota</taxon>
        <taxon>Actinomycetes</taxon>
        <taxon>Pseudonocardiales</taxon>
        <taxon>Pseudonocardiaceae</taxon>
        <taxon>Pseudonocardia</taxon>
    </lineage>
</organism>
<dbReference type="EMBL" id="VIWU01000001">
    <property type="protein sequence ID" value="TWF75445.1"/>
    <property type="molecule type" value="Genomic_DNA"/>
</dbReference>
<dbReference type="Pfam" id="PF12697">
    <property type="entry name" value="Abhydrolase_6"/>
    <property type="match status" value="1"/>
</dbReference>
<dbReference type="InterPro" id="IPR029058">
    <property type="entry name" value="AB_hydrolase_fold"/>
</dbReference>
<dbReference type="RefSeq" id="WP_147254648.1">
    <property type="nucleotide sequence ID" value="NZ_VIWU01000001.1"/>
</dbReference>
<dbReference type="InterPro" id="IPR050228">
    <property type="entry name" value="Carboxylesterase_BioH"/>
</dbReference>
<keyword evidence="3" id="KW-1185">Reference proteome</keyword>
<name>A0A561SKQ4_9PSEU</name>
<dbReference type="PANTHER" id="PTHR43194">
    <property type="entry name" value="HYDROLASE ALPHA/BETA FOLD FAMILY"/>
    <property type="match status" value="1"/>
</dbReference>
<accession>A0A561SKQ4</accession>
<dbReference type="AlphaFoldDB" id="A0A561SKQ4"/>
<dbReference type="SUPFAM" id="SSF53474">
    <property type="entry name" value="alpha/beta-Hydrolases"/>
    <property type="match status" value="1"/>
</dbReference>
<protein>
    <submittedName>
        <fullName evidence="2">Pimeloyl-ACP methyl ester carboxylesterase</fullName>
    </submittedName>
</protein>